<dbReference type="SUPFAM" id="SSF53474">
    <property type="entry name" value="alpha/beta-Hydrolases"/>
    <property type="match status" value="1"/>
</dbReference>
<organism evidence="2 3">
    <name type="scientific">Bianquea renquensis</name>
    <dbReference type="NCBI Taxonomy" id="2763661"/>
    <lineage>
        <taxon>Bacteria</taxon>
        <taxon>Bacillati</taxon>
        <taxon>Bacillota</taxon>
        <taxon>Clostridia</taxon>
        <taxon>Eubacteriales</taxon>
        <taxon>Bianqueaceae</taxon>
        <taxon>Bianquea</taxon>
    </lineage>
</organism>
<comment type="caution">
    <text evidence="2">The sequence shown here is derived from an EMBL/GenBank/DDBJ whole genome shotgun (WGS) entry which is preliminary data.</text>
</comment>
<dbReference type="PANTHER" id="PTHR22946">
    <property type="entry name" value="DIENELACTONE HYDROLASE DOMAIN-CONTAINING PROTEIN-RELATED"/>
    <property type="match status" value="1"/>
</dbReference>
<dbReference type="AlphaFoldDB" id="A0A926DS19"/>
<dbReference type="InterPro" id="IPR000383">
    <property type="entry name" value="Xaa-Pro-like_dom"/>
</dbReference>
<reference evidence="2" key="1">
    <citation type="submission" date="2020-08" db="EMBL/GenBank/DDBJ databases">
        <title>Genome public.</title>
        <authorList>
            <person name="Liu C."/>
            <person name="Sun Q."/>
        </authorList>
    </citation>
    <scope>NUCLEOTIDE SEQUENCE</scope>
    <source>
        <strain evidence="2">NSJ-32</strain>
    </source>
</reference>
<dbReference type="PANTHER" id="PTHR22946:SF8">
    <property type="entry name" value="ACETYL XYLAN ESTERASE DOMAIN-CONTAINING PROTEIN"/>
    <property type="match status" value="1"/>
</dbReference>
<proteinExistence type="predicted"/>
<dbReference type="RefSeq" id="WP_177719811.1">
    <property type="nucleotide sequence ID" value="NZ_JACRSQ010000018.1"/>
</dbReference>
<accession>A0A926DS19</accession>
<dbReference type="GO" id="GO:0016787">
    <property type="term" value="F:hydrolase activity"/>
    <property type="evidence" value="ECO:0007669"/>
    <property type="project" value="UniProtKB-KW"/>
</dbReference>
<dbReference type="Gene3D" id="3.40.50.1820">
    <property type="entry name" value="alpha/beta hydrolase"/>
    <property type="match status" value="1"/>
</dbReference>
<name>A0A926DS19_9FIRM</name>
<dbReference type="EMBL" id="JACRSQ010000018">
    <property type="protein sequence ID" value="MBC8544208.1"/>
    <property type="molecule type" value="Genomic_DNA"/>
</dbReference>
<dbReference type="InterPro" id="IPR029058">
    <property type="entry name" value="AB_hydrolase_fold"/>
</dbReference>
<gene>
    <name evidence="2" type="ORF">H8730_11735</name>
</gene>
<sequence length="341" mass="38783">MYSEPIEVGASFRIKQQDELKRLVLERRVEANERRHRFFQPDLSSAEAYADSIVHLREEYRAMLGWPMLEDSRGIPAAKVIEVATDEQSEIYRLEIEAMPGVTVYGLLFLPVGKTQYPLVIVQHGGGGTPELCSSFFDSTNYNDMTRRITRYGVAAFAPQLYLWSDAFGPAIDRKQMDVELKQVGSSITALEIFKIQRSLDFLLARYPIEDGRVGMTGLSYGGFYTLYTTAAEPRIKAAFSSCCFNDRYTYDWSDWVWFDSAGRFLDTEVCGLIAPRPLAIEVGIFDELFDVSLANKEIQKVSAIYDALGIGDRLFYREFEGGHEYGKDDAGIEFLLRWLC</sequence>
<evidence type="ECO:0000259" key="1">
    <source>
        <dbReference type="Pfam" id="PF02129"/>
    </source>
</evidence>
<feature type="domain" description="Xaa-Pro dipeptidyl-peptidase-like" evidence="1">
    <location>
        <begin position="204"/>
        <end position="253"/>
    </location>
</feature>
<keyword evidence="2" id="KW-0378">Hydrolase</keyword>
<dbReference type="Pfam" id="PF02129">
    <property type="entry name" value="Peptidase_S15"/>
    <property type="match status" value="1"/>
</dbReference>
<evidence type="ECO:0000313" key="3">
    <source>
        <dbReference type="Proteomes" id="UP000657006"/>
    </source>
</evidence>
<keyword evidence="3" id="KW-1185">Reference proteome</keyword>
<evidence type="ECO:0000313" key="2">
    <source>
        <dbReference type="EMBL" id="MBC8544208.1"/>
    </source>
</evidence>
<dbReference type="Proteomes" id="UP000657006">
    <property type="component" value="Unassembled WGS sequence"/>
</dbReference>
<dbReference type="InterPro" id="IPR050261">
    <property type="entry name" value="FrsA_esterase"/>
</dbReference>
<protein>
    <submittedName>
        <fullName evidence="2">Dienelactone hydrolase family protein</fullName>
    </submittedName>
</protein>